<reference evidence="3" key="1">
    <citation type="submission" date="2022-07" db="EMBL/GenBank/DDBJ databases">
        <title>Genome analysis of Parmales, a sister group of diatoms, reveals the evolutionary specialization of diatoms from phago-mixotrophs to photoautotrophs.</title>
        <authorList>
            <person name="Ban H."/>
            <person name="Sato S."/>
            <person name="Yoshikawa S."/>
            <person name="Kazumasa Y."/>
            <person name="Nakamura Y."/>
            <person name="Ichinomiya M."/>
            <person name="Saitoh K."/>
            <person name="Sato N."/>
            <person name="Blanc-Mathieu R."/>
            <person name="Endo H."/>
            <person name="Kuwata A."/>
            <person name="Ogata H."/>
        </authorList>
    </citation>
    <scope>NUCLEOTIDE SEQUENCE</scope>
</reference>
<dbReference type="GO" id="GO:0003735">
    <property type="term" value="F:structural constituent of ribosome"/>
    <property type="evidence" value="ECO:0007669"/>
    <property type="project" value="InterPro"/>
</dbReference>
<dbReference type="EMBL" id="BRXZ01007723">
    <property type="protein sequence ID" value="GMI32932.1"/>
    <property type="molecule type" value="Genomic_DNA"/>
</dbReference>
<comment type="caution">
    <text evidence="3">The sequence shown here is derived from an EMBL/GenBank/DDBJ whole genome shotgun (WGS) entry which is preliminary data.</text>
</comment>
<dbReference type="AlphaFoldDB" id="A0A9W7G4M3"/>
<feature type="chain" id="PRO_5040796127" evidence="2">
    <location>
        <begin position="19"/>
        <end position="83"/>
    </location>
</feature>
<evidence type="ECO:0000313" key="4">
    <source>
        <dbReference type="Proteomes" id="UP001165082"/>
    </source>
</evidence>
<organism evidence="3 4">
    <name type="scientific">Triparma retinervis</name>
    <dbReference type="NCBI Taxonomy" id="2557542"/>
    <lineage>
        <taxon>Eukaryota</taxon>
        <taxon>Sar</taxon>
        <taxon>Stramenopiles</taxon>
        <taxon>Ochrophyta</taxon>
        <taxon>Bolidophyceae</taxon>
        <taxon>Parmales</taxon>
        <taxon>Triparmaceae</taxon>
        <taxon>Triparma</taxon>
    </lineage>
</organism>
<proteinExistence type="predicted"/>
<sequence>MKFTTFLLALLTVAPATAFFGVSLPTQVASTALPAKHAMKKAAKGHNAYRPRKSRPSDINRKAPAYNLPKDSEKPAEYTIGGK</sequence>
<dbReference type="Pfam" id="PF17257">
    <property type="entry name" value="DUF5323"/>
    <property type="match status" value="1"/>
</dbReference>
<dbReference type="Proteomes" id="UP001165082">
    <property type="component" value="Unassembled WGS sequence"/>
</dbReference>
<dbReference type="GO" id="GO:0019843">
    <property type="term" value="F:rRNA binding"/>
    <property type="evidence" value="ECO:0007669"/>
    <property type="project" value="InterPro"/>
</dbReference>
<evidence type="ECO:0000256" key="2">
    <source>
        <dbReference type="SAM" id="SignalP"/>
    </source>
</evidence>
<keyword evidence="4" id="KW-1185">Reference proteome</keyword>
<evidence type="ECO:0000313" key="3">
    <source>
        <dbReference type="EMBL" id="GMI32932.1"/>
    </source>
</evidence>
<dbReference type="GO" id="GO:0005840">
    <property type="term" value="C:ribosome"/>
    <property type="evidence" value="ECO:0007669"/>
    <property type="project" value="InterPro"/>
</dbReference>
<dbReference type="GO" id="GO:0006412">
    <property type="term" value="P:translation"/>
    <property type="evidence" value="ECO:0007669"/>
    <property type="project" value="InterPro"/>
</dbReference>
<keyword evidence="2" id="KW-0732">Signal</keyword>
<dbReference type="OrthoDB" id="205729at2759"/>
<feature type="compositionally biased region" description="Basic residues" evidence="1">
    <location>
        <begin position="41"/>
        <end position="54"/>
    </location>
</feature>
<feature type="signal peptide" evidence="2">
    <location>
        <begin position="1"/>
        <end position="18"/>
    </location>
</feature>
<name>A0A9W7G4M3_9STRA</name>
<dbReference type="GO" id="GO:0009507">
    <property type="term" value="C:chloroplast"/>
    <property type="evidence" value="ECO:0007669"/>
    <property type="project" value="InterPro"/>
</dbReference>
<gene>
    <name evidence="3" type="ORF">TrRE_jg240</name>
</gene>
<evidence type="ECO:0000256" key="1">
    <source>
        <dbReference type="SAM" id="MobiDB-lite"/>
    </source>
</evidence>
<dbReference type="InterPro" id="IPR020526">
    <property type="entry name" value="Ribosomal_cL38"/>
</dbReference>
<protein>
    <submittedName>
        <fullName evidence="3">Uncharacterized protein</fullName>
    </submittedName>
</protein>
<accession>A0A9W7G4M3</accession>
<feature type="region of interest" description="Disordered" evidence="1">
    <location>
        <begin position="41"/>
        <end position="83"/>
    </location>
</feature>